<protein>
    <recommendedName>
        <fullName evidence="4">Integral membrane protein</fullName>
    </recommendedName>
</protein>
<feature type="transmembrane region" description="Helical" evidence="1">
    <location>
        <begin position="6"/>
        <end position="31"/>
    </location>
</feature>
<dbReference type="OrthoDB" id="428263at2"/>
<dbReference type="AlphaFoldDB" id="A0A518BZY4"/>
<keyword evidence="1" id="KW-1133">Transmembrane helix</keyword>
<dbReference type="Pfam" id="PF08592">
    <property type="entry name" value="Anthrone_oxy"/>
    <property type="match status" value="1"/>
</dbReference>
<evidence type="ECO:0000313" key="3">
    <source>
        <dbReference type="Proteomes" id="UP000320386"/>
    </source>
</evidence>
<dbReference type="InterPro" id="IPR013901">
    <property type="entry name" value="Anthrone_oxy"/>
</dbReference>
<gene>
    <name evidence="2" type="ORF">Pan265_24050</name>
</gene>
<feature type="transmembrane region" description="Helical" evidence="1">
    <location>
        <begin position="81"/>
        <end position="104"/>
    </location>
</feature>
<accession>A0A518BZY4</accession>
<name>A0A518BZY4_9BACT</name>
<dbReference type="RefSeq" id="WP_145446712.1">
    <property type="nucleotide sequence ID" value="NZ_CP036280.1"/>
</dbReference>
<keyword evidence="3" id="KW-1185">Reference proteome</keyword>
<sequence length="153" mass="16855">MFETLVIVALTGAGLVAGLLFVFSNCVMRSFEEMPEAEGMRAMQIINRRIQNPLFLSIFMGTTLVCLGIIVWAVLEGAAGFVYAVAGAGLYVVGGFGITVFFNVPLNHQLDQASLDSDEGRELWARYRRDWTRWNHVRTLLCVAAVVLLALAL</sequence>
<keyword evidence="1" id="KW-0812">Transmembrane</keyword>
<dbReference type="Proteomes" id="UP000320386">
    <property type="component" value="Chromosome"/>
</dbReference>
<keyword evidence="1" id="KW-0472">Membrane</keyword>
<reference evidence="2 3" key="1">
    <citation type="submission" date="2019-02" db="EMBL/GenBank/DDBJ databases">
        <title>Deep-cultivation of Planctomycetes and their phenomic and genomic characterization uncovers novel biology.</title>
        <authorList>
            <person name="Wiegand S."/>
            <person name="Jogler M."/>
            <person name="Boedeker C."/>
            <person name="Pinto D."/>
            <person name="Vollmers J."/>
            <person name="Rivas-Marin E."/>
            <person name="Kohn T."/>
            <person name="Peeters S.H."/>
            <person name="Heuer A."/>
            <person name="Rast P."/>
            <person name="Oberbeckmann S."/>
            <person name="Bunk B."/>
            <person name="Jeske O."/>
            <person name="Meyerdierks A."/>
            <person name="Storesund J.E."/>
            <person name="Kallscheuer N."/>
            <person name="Luecker S."/>
            <person name="Lage O.M."/>
            <person name="Pohl T."/>
            <person name="Merkel B.J."/>
            <person name="Hornburger P."/>
            <person name="Mueller R.-W."/>
            <person name="Bruemmer F."/>
            <person name="Labrenz M."/>
            <person name="Spormann A.M."/>
            <person name="Op den Camp H."/>
            <person name="Overmann J."/>
            <person name="Amann R."/>
            <person name="Jetten M.S.M."/>
            <person name="Mascher T."/>
            <person name="Medema M.H."/>
            <person name="Devos D.P."/>
            <person name="Kaster A.-K."/>
            <person name="Ovreas L."/>
            <person name="Rohde M."/>
            <person name="Galperin M.Y."/>
            <person name="Jogler C."/>
        </authorList>
    </citation>
    <scope>NUCLEOTIDE SEQUENCE [LARGE SCALE GENOMIC DNA]</scope>
    <source>
        <strain evidence="2 3">Pan265</strain>
    </source>
</reference>
<evidence type="ECO:0000313" key="2">
    <source>
        <dbReference type="EMBL" id="QDU72536.1"/>
    </source>
</evidence>
<evidence type="ECO:0008006" key="4">
    <source>
        <dbReference type="Google" id="ProtNLM"/>
    </source>
</evidence>
<dbReference type="EMBL" id="CP036280">
    <property type="protein sequence ID" value="QDU72536.1"/>
    <property type="molecule type" value="Genomic_DNA"/>
</dbReference>
<organism evidence="2 3">
    <name type="scientific">Mucisphaera calidilacus</name>
    <dbReference type="NCBI Taxonomy" id="2527982"/>
    <lineage>
        <taxon>Bacteria</taxon>
        <taxon>Pseudomonadati</taxon>
        <taxon>Planctomycetota</taxon>
        <taxon>Phycisphaerae</taxon>
        <taxon>Phycisphaerales</taxon>
        <taxon>Phycisphaeraceae</taxon>
        <taxon>Mucisphaera</taxon>
    </lineage>
</organism>
<feature type="transmembrane region" description="Helical" evidence="1">
    <location>
        <begin position="52"/>
        <end position="75"/>
    </location>
</feature>
<evidence type="ECO:0000256" key="1">
    <source>
        <dbReference type="SAM" id="Phobius"/>
    </source>
</evidence>
<dbReference type="KEGG" id="mcad:Pan265_24050"/>
<proteinExistence type="predicted"/>
<feature type="transmembrane region" description="Helical" evidence="1">
    <location>
        <begin position="135"/>
        <end position="152"/>
    </location>
</feature>